<evidence type="ECO:0000313" key="4">
    <source>
        <dbReference type="Proteomes" id="UP000290288"/>
    </source>
</evidence>
<organism evidence="3 4">
    <name type="scientific">Candolleomyces aberdarensis</name>
    <dbReference type="NCBI Taxonomy" id="2316362"/>
    <lineage>
        <taxon>Eukaryota</taxon>
        <taxon>Fungi</taxon>
        <taxon>Dikarya</taxon>
        <taxon>Basidiomycota</taxon>
        <taxon>Agaricomycotina</taxon>
        <taxon>Agaricomycetes</taxon>
        <taxon>Agaricomycetidae</taxon>
        <taxon>Agaricales</taxon>
        <taxon>Agaricineae</taxon>
        <taxon>Psathyrellaceae</taxon>
        <taxon>Candolleomyces</taxon>
    </lineage>
</organism>
<dbReference type="OrthoDB" id="430364at2759"/>
<name>A0A4Q2DYA4_9AGAR</name>
<feature type="domain" description="PH" evidence="2">
    <location>
        <begin position="168"/>
        <end position="296"/>
    </location>
</feature>
<dbReference type="InterPro" id="IPR001849">
    <property type="entry name" value="PH_domain"/>
</dbReference>
<evidence type="ECO:0000313" key="3">
    <source>
        <dbReference type="EMBL" id="RXW24756.1"/>
    </source>
</evidence>
<reference evidence="3 4" key="1">
    <citation type="submission" date="2019-01" db="EMBL/GenBank/DDBJ databases">
        <title>Draft genome sequence of Psathyrella aberdarensis IHI B618.</title>
        <authorList>
            <person name="Buettner E."/>
            <person name="Kellner H."/>
        </authorList>
    </citation>
    <scope>NUCLEOTIDE SEQUENCE [LARGE SCALE GENOMIC DNA]</scope>
    <source>
        <strain evidence="3 4">IHI B618</strain>
    </source>
</reference>
<feature type="region of interest" description="Disordered" evidence="1">
    <location>
        <begin position="537"/>
        <end position="558"/>
    </location>
</feature>
<dbReference type="Gene3D" id="2.30.29.30">
    <property type="entry name" value="Pleckstrin-homology domain (PH domain)/Phosphotyrosine-binding domain (PTB)"/>
    <property type="match status" value="1"/>
</dbReference>
<accession>A0A4Q2DYA4</accession>
<feature type="region of interest" description="Disordered" evidence="1">
    <location>
        <begin position="131"/>
        <end position="151"/>
    </location>
</feature>
<feature type="region of interest" description="Disordered" evidence="1">
    <location>
        <begin position="600"/>
        <end position="626"/>
    </location>
</feature>
<proteinExistence type="predicted"/>
<dbReference type="PROSITE" id="PS50003">
    <property type="entry name" value="PH_DOMAIN"/>
    <property type="match status" value="1"/>
</dbReference>
<dbReference type="Proteomes" id="UP000290288">
    <property type="component" value="Unassembled WGS sequence"/>
</dbReference>
<dbReference type="SUPFAM" id="SSF50729">
    <property type="entry name" value="PH domain-like"/>
    <property type="match status" value="1"/>
</dbReference>
<dbReference type="AlphaFoldDB" id="A0A4Q2DYA4"/>
<dbReference type="InterPro" id="IPR011993">
    <property type="entry name" value="PH-like_dom_sf"/>
</dbReference>
<dbReference type="STRING" id="2316362.A0A4Q2DYA4"/>
<evidence type="ECO:0000256" key="1">
    <source>
        <dbReference type="SAM" id="MobiDB-lite"/>
    </source>
</evidence>
<evidence type="ECO:0000259" key="2">
    <source>
        <dbReference type="PROSITE" id="PS50003"/>
    </source>
</evidence>
<keyword evidence="4" id="KW-1185">Reference proteome</keyword>
<protein>
    <recommendedName>
        <fullName evidence="2">PH domain-containing protein</fullName>
    </recommendedName>
</protein>
<feature type="region of interest" description="Disordered" evidence="1">
    <location>
        <begin position="46"/>
        <end position="66"/>
    </location>
</feature>
<sequence>MTKADYIKNTSLAGLPSEVLGCYYDNIVFAPFIFIEDPLDSDKQVGLAPDGISRTPRTPTTPSNSGLLGKNKIDPYYLILNDLLDSMTDEVEKIVPLDEPFSYSGIGGRVWSEEELQRAFTQTLVVPVDSPRPRSSVTLPPNGSPADSEMDSARTAERVAATRPLAVKVTMVGVLNRKDDIGVRGKRNTFRKWRYWTVLLTGSKLLFFRDTSLAERVLRRANLAEDPLQDFSLGSALLKPDEIMSVKDAIAVYDSTYKKHDYTFRFILPDGRQTLLQASTVDHMDEWLIKINYASVFKSAGVQIRPLGMSPDEVQMTGVAAATSLLHDVQYSSASPSAPIQPWDSSISHDLMGMLSADSFVYPTGSPRVLVTNPYYDPDLDSPSIVEKATAAQFESTFRKVKEDLVQDGFCMENEVLAFELTAPSPLEGTSPTRPPTRSGITQRKIDELQSELAAVRAELDTDLRVIRNIAILKPFQKATRGRLLTPVQNVAGRVASLRLKIALLECHLSVLQQDVELEMRSLGQMQSVALAAAKKSLDRGSDTVPSATASLHSPEDDLEIQLGGTLSRRMSESSAVESFRSALDWTPEEEMDATPLSLAPSQLFDSPQGPGHAPNESSSSLLQQSPSYSSLVWGSHKELPGDDLAEEAEAWNRTRAAQRVSLIHVPSTIAFSHRQDRRN</sequence>
<gene>
    <name evidence="3" type="ORF">EST38_g1055</name>
</gene>
<dbReference type="EMBL" id="SDEE01000014">
    <property type="protein sequence ID" value="RXW24756.1"/>
    <property type="molecule type" value="Genomic_DNA"/>
</dbReference>
<dbReference type="Pfam" id="PF00169">
    <property type="entry name" value="PH"/>
    <property type="match status" value="1"/>
</dbReference>
<comment type="caution">
    <text evidence="3">The sequence shown here is derived from an EMBL/GenBank/DDBJ whole genome shotgun (WGS) entry which is preliminary data.</text>
</comment>